<dbReference type="GO" id="GO:0008658">
    <property type="term" value="F:penicillin binding"/>
    <property type="evidence" value="ECO:0007669"/>
    <property type="project" value="InterPro"/>
</dbReference>
<dbReference type="GO" id="GO:0008955">
    <property type="term" value="F:peptidoglycan glycosyltransferase activity"/>
    <property type="evidence" value="ECO:0007669"/>
    <property type="project" value="UniProtKB-EC"/>
</dbReference>
<evidence type="ECO:0000256" key="2">
    <source>
        <dbReference type="ARBA" id="ARBA00007090"/>
    </source>
</evidence>
<dbReference type="FunFam" id="1.10.3810.10:FF:000001">
    <property type="entry name" value="Penicillin-binding protein 1A"/>
    <property type="match status" value="1"/>
</dbReference>
<keyword evidence="6" id="KW-0328">Glycosyltransferase</keyword>
<keyword evidence="9" id="KW-0133">Cell shape</keyword>
<dbReference type="SUPFAM" id="SSF53955">
    <property type="entry name" value="Lysozyme-like"/>
    <property type="match status" value="1"/>
</dbReference>
<organism evidence="19 20">
    <name type="scientific">Candidatus Andeanibacterium colombiense</name>
    <dbReference type="NCBI Taxonomy" id="3121345"/>
    <lineage>
        <taxon>Bacteria</taxon>
        <taxon>Pseudomonadati</taxon>
        <taxon>Pseudomonadota</taxon>
        <taxon>Alphaproteobacteria</taxon>
        <taxon>Sphingomonadales</taxon>
        <taxon>Sphingomonadaceae</taxon>
        <taxon>Candidatus Andeanibacterium</taxon>
    </lineage>
</organism>
<evidence type="ECO:0000256" key="13">
    <source>
        <dbReference type="ARBA" id="ARBA00034000"/>
    </source>
</evidence>
<feature type="compositionally biased region" description="Low complexity" evidence="15">
    <location>
        <begin position="668"/>
        <end position="683"/>
    </location>
</feature>
<name>A0AAJ5X7Z1_9SPHN</name>
<feature type="region of interest" description="Disordered" evidence="15">
    <location>
        <begin position="1"/>
        <end position="33"/>
    </location>
</feature>
<dbReference type="GO" id="GO:0006508">
    <property type="term" value="P:proteolysis"/>
    <property type="evidence" value="ECO:0007669"/>
    <property type="project" value="UniProtKB-KW"/>
</dbReference>
<comment type="pathway">
    <text evidence="1">Cell wall biogenesis; peptidoglycan biosynthesis.</text>
</comment>
<keyword evidence="5" id="KW-0645">Protease</keyword>
<feature type="domain" description="Glycosyl transferase family 51" evidence="18">
    <location>
        <begin position="140"/>
        <end position="303"/>
    </location>
</feature>
<dbReference type="GO" id="GO:0030288">
    <property type="term" value="C:outer membrane-bounded periplasmic space"/>
    <property type="evidence" value="ECO:0007669"/>
    <property type="project" value="TreeGrafter"/>
</dbReference>
<evidence type="ECO:0000256" key="15">
    <source>
        <dbReference type="SAM" id="MobiDB-lite"/>
    </source>
</evidence>
<protein>
    <submittedName>
        <fullName evidence="19">Transglycosylase domain-containing protein</fullName>
    </submittedName>
</protein>
<accession>A0AAJ5X7Z1</accession>
<dbReference type="Pfam" id="PF00912">
    <property type="entry name" value="Transgly"/>
    <property type="match status" value="1"/>
</dbReference>
<dbReference type="InterPro" id="IPR001460">
    <property type="entry name" value="PCN-bd_Tpept"/>
</dbReference>
<dbReference type="Gene3D" id="3.40.710.10">
    <property type="entry name" value="DD-peptidase/beta-lactamase superfamily"/>
    <property type="match status" value="1"/>
</dbReference>
<evidence type="ECO:0000313" key="19">
    <source>
        <dbReference type="EMBL" id="WEK47669.1"/>
    </source>
</evidence>
<reference evidence="19" key="1">
    <citation type="submission" date="2023-03" db="EMBL/GenBank/DDBJ databases">
        <title>Andean soil-derived lignocellulolytic bacterial consortium as a source of novel taxa and putative plastic-active enzymes.</title>
        <authorList>
            <person name="Diaz-Garcia L."/>
            <person name="Chuvochina M."/>
            <person name="Feuerriegel G."/>
            <person name="Bunk B."/>
            <person name="Sproer C."/>
            <person name="Streit W.R."/>
            <person name="Rodriguez L.M."/>
            <person name="Overmann J."/>
            <person name="Jimenez D.J."/>
        </authorList>
    </citation>
    <scope>NUCLEOTIDE SEQUENCE</scope>
    <source>
        <strain evidence="19">MAG 26</strain>
    </source>
</reference>
<comment type="catalytic activity">
    <reaction evidence="14">
        <text>[GlcNAc-(1-&gt;4)-Mur2Ac(oyl-L-Ala-gamma-D-Glu-L-Lys-D-Ala-D-Ala)](n)-di-trans,octa-cis-undecaprenyl diphosphate + beta-D-GlcNAc-(1-&gt;4)-Mur2Ac(oyl-L-Ala-gamma-D-Glu-L-Lys-D-Ala-D-Ala)-di-trans,octa-cis-undecaprenyl diphosphate = [GlcNAc-(1-&gt;4)-Mur2Ac(oyl-L-Ala-gamma-D-Glu-L-Lys-D-Ala-D-Ala)](n+1)-di-trans,octa-cis-undecaprenyl diphosphate + di-trans,octa-cis-undecaprenyl diphosphate + H(+)</text>
        <dbReference type="Rhea" id="RHEA:23708"/>
        <dbReference type="Rhea" id="RHEA-COMP:9602"/>
        <dbReference type="Rhea" id="RHEA-COMP:9603"/>
        <dbReference type="ChEBI" id="CHEBI:15378"/>
        <dbReference type="ChEBI" id="CHEBI:58405"/>
        <dbReference type="ChEBI" id="CHEBI:60033"/>
        <dbReference type="ChEBI" id="CHEBI:78435"/>
        <dbReference type="EC" id="2.4.99.28"/>
    </reaction>
</comment>
<dbReference type="InterPro" id="IPR023346">
    <property type="entry name" value="Lysozyme-like_dom_sf"/>
</dbReference>
<dbReference type="PANTHER" id="PTHR32282">
    <property type="entry name" value="BINDING PROTEIN TRANSPEPTIDASE, PUTATIVE-RELATED"/>
    <property type="match status" value="1"/>
</dbReference>
<evidence type="ECO:0000256" key="16">
    <source>
        <dbReference type="SAM" id="Phobius"/>
    </source>
</evidence>
<keyword evidence="4" id="KW-0121">Carboxypeptidase</keyword>
<proteinExistence type="inferred from homology"/>
<keyword evidence="11" id="KW-0511">Multifunctional enzyme</keyword>
<keyword evidence="16" id="KW-1133">Transmembrane helix</keyword>
<dbReference type="AlphaFoldDB" id="A0AAJ5X7Z1"/>
<evidence type="ECO:0000256" key="5">
    <source>
        <dbReference type="ARBA" id="ARBA00022670"/>
    </source>
</evidence>
<dbReference type="GO" id="GO:0008360">
    <property type="term" value="P:regulation of cell shape"/>
    <property type="evidence" value="ECO:0007669"/>
    <property type="project" value="UniProtKB-KW"/>
</dbReference>
<dbReference type="GO" id="GO:0071555">
    <property type="term" value="P:cell wall organization"/>
    <property type="evidence" value="ECO:0007669"/>
    <property type="project" value="UniProtKB-KW"/>
</dbReference>
<gene>
    <name evidence="19" type="ORF">P0Y56_05085</name>
</gene>
<feature type="region of interest" description="Disordered" evidence="15">
    <location>
        <begin position="711"/>
        <end position="730"/>
    </location>
</feature>
<keyword evidence="16" id="KW-0812">Transmembrane</keyword>
<feature type="domain" description="Penicillin-binding protein transpeptidase" evidence="17">
    <location>
        <begin position="386"/>
        <end position="643"/>
    </location>
</feature>
<evidence type="ECO:0000313" key="20">
    <source>
        <dbReference type="Proteomes" id="UP001218362"/>
    </source>
</evidence>
<dbReference type="Pfam" id="PF00905">
    <property type="entry name" value="Transpeptidase"/>
    <property type="match status" value="1"/>
</dbReference>
<keyword evidence="12" id="KW-0961">Cell wall biogenesis/degradation</keyword>
<dbReference type="KEGG" id="acob:P0Y56_05085"/>
<evidence type="ECO:0000259" key="18">
    <source>
        <dbReference type="Pfam" id="PF00912"/>
    </source>
</evidence>
<evidence type="ECO:0000256" key="3">
    <source>
        <dbReference type="ARBA" id="ARBA00007739"/>
    </source>
</evidence>
<keyword evidence="16" id="KW-0472">Membrane</keyword>
<keyword evidence="10" id="KW-0573">Peptidoglycan synthesis</keyword>
<dbReference type="SUPFAM" id="SSF56601">
    <property type="entry name" value="beta-lactamase/transpeptidase-like"/>
    <property type="match status" value="1"/>
</dbReference>
<dbReference type="Proteomes" id="UP001218362">
    <property type="component" value="Chromosome"/>
</dbReference>
<evidence type="ECO:0000259" key="17">
    <source>
        <dbReference type="Pfam" id="PF00905"/>
    </source>
</evidence>
<dbReference type="InterPro" id="IPR012338">
    <property type="entry name" value="Beta-lactam/transpept-like"/>
</dbReference>
<sequence length="730" mass="79554">MATMSDRPGLFSRLFGRTKPELEPEPQRHIHDEEAWLSPLYERDAQDESDFPPTPPQHPHLYPPFAVAGETLPLPPAPKKHTRGWWISRGIAAFLFLFILIVGWLLVTAPLSKSLQPIAPPEITLLAADGTPIARNGAVVAAPVEVKKLPPHVVDAFIAIEDRRFYSHWGIDPRGIARAVWSNITRGKTQGGSTITQQLAKFTFLTPEQNLGRKAREALIALWLEAWLTKDQILERYLSNAYFGDNCYGLRAASMHYFYRQPEKLRPEQAAMLAGMLKAPSAYAPTQHPQAAEKRMRVVLQTMVETGYLTQAEIDRMPTPHVDVREAGDDLPTGTYFADWALPQARRLSEVGYSRQTITTTLDSRLQAAARNAINRAALGKAQVALVAMRPNGEVVAMIGGKDYEKSPFNRATQARRQPGSTFKLFVYLAALEKGWRPDDTIDNSQITTGSYRPSNASGNYSPTITLEDAFARSSNVAAVRLLRDVGDDAVIRVARKLGVASPLAEGDPSLALGTSTMTLMELTAAYAGVAANEFPAQPRAFTAEEPGWFDWLWSSKSSLSSREHDDMEDLLRGAINHGTGRAAMLNVANFGKTGTTQDNRDALFIGYAGGLVVGVWIGNDDNTPLGNVHGGSVPARIWRDFMAQALGSKAVPGPSRPSPSPNPSGPIVPLDIPNLDDLPLGDTKLKLDPNGASITTSIDGKPVDVRIDQNGLRLEPSPKPSAQLQGAAP</sequence>
<evidence type="ECO:0000256" key="8">
    <source>
        <dbReference type="ARBA" id="ARBA00022801"/>
    </source>
</evidence>
<evidence type="ECO:0000256" key="10">
    <source>
        <dbReference type="ARBA" id="ARBA00022984"/>
    </source>
</evidence>
<dbReference type="PANTHER" id="PTHR32282:SF33">
    <property type="entry name" value="PEPTIDOGLYCAN GLYCOSYLTRANSFERASE"/>
    <property type="match status" value="1"/>
</dbReference>
<evidence type="ECO:0000256" key="14">
    <source>
        <dbReference type="ARBA" id="ARBA00049902"/>
    </source>
</evidence>
<dbReference type="Gene3D" id="1.10.3810.10">
    <property type="entry name" value="Biosynthetic peptidoglycan transglycosylase-like"/>
    <property type="match status" value="1"/>
</dbReference>
<feature type="compositionally biased region" description="Basic and acidic residues" evidence="15">
    <location>
        <begin position="18"/>
        <end position="33"/>
    </location>
</feature>
<evidence type="ECO:0000256" key="1">
    <source>
        <dbReference type="ARBA" id="ARBA00004752"/>
    </source>
</evidence>
<evidence type="ECO:0000256" key="11">
    <source>
        <dbReference type="ARBA" id="ARBA00023268"/>
    </source>
</evidence>
<keyword evidence="7" id="KW-0808">Transferase</keyword>
<dbReference type="EMBL" id="CP119316">
    <property type="protein sequence ID" value="WEK47669.1"/>
    <property type="molecule type" value="Genomic_DNA"/>
</dbReference>
<comment type="similarity">
    <text evidence="3">In the N-terminal section; belongs to the glycosyltransferase 51 family.</text>
</comment>
<feature type="compositionally biased region" description="Pro residues" evidence="15">
    <location>
        <begin position="655"/>
        <end position="667"/>
    </location>
</feature>
<feature type="transmembrane region" description="Helical" evidence="16">
    <location>
        <begin position="86"/>
        <end position="107"/>
    </location>
</feature>
<feature type="region of interest" description="Disordered" evidence="15">
    <location>
        <begin position="649"/>
        <end position="703"/>
    </location>
</feature>
<dbReference type="GO" id="GO:0009252">
    <property type="term" value="P:peptidoglycan biosynthetic process"/>
    <property type="evidence" value="ECO:0007669"/>
    <property type="project" value="UniProtKB-KW"/>
</dbReference>
<comment type="similarity">
    <text evidence="2">In the C-terminal section; belongs to the transpeptidase family.</text>
</comment>
<dbReference type="InterPro" id="IPR050396">
    <property type="entry name" value="Glycosyltr_51/Transpeptidase"/>
</dbReference>
<dbReference type="InterPro" id="IPR036950">
    <property type="entry name" value="PBP_transglycosylase"/>
</dbReference>
<dbReference type="GO" id="GO:0009002">
    <property type="term" value="F:serine-type D-Ala-D-Ala carboxypeptidase activity"/>
    <property type="evidence" value="ECO:0007669"/>
    <property type="project" value="UniProtKB-EC"/>
</dbReference>
<evidence type="ECO:0000256" key="4">
    <source>
        <dbReference type="ARBA" id="ARBA00022645"/>
    </source>
</evidence>
<evidence type="ECO:0000256" key="7">
    <source>
        <dbReference type="ARBA" id="ARBA00022679"/>
    </source>
</evidence>
<evidence type="ECO:0000256" key="6">
    <source>
        <dbReference type="ARBA" id="ARBA00022676"/>
    </source>
</evidence>
<evidence type="ECO:0000256" key="12">
    <source>
        <dbReference type="ARBA" id="ARBA00023316"/>
    </source>
</evidence>
<feature type="compositionally biased region" description="Polar residues" evidence="15">
    <location>
        <begin position="721"/>
        <end position="730"/>
    </location>
</feature>
<dbReference type="InterPro" id="IPR001264">
    <property type="entry name" value="Glyco_trans_51"/>
</dbReference>
<evidence type="ECO:0000256" key="9">
    <source>
        <dbReference type="ARBA" id="ARBA00022960"/>
    </source>
</evidence>
<keyword evidence="8" id="KW-0378">Hydrolase</keyword>
<comment type="catalytic activity">
    <reaction evidence="13">
        <text>Preferential cleavage: (Ac)2-L-Lys-D-Ala-|-D-Ala. Also transpeptidation of peptidyl-alanyl moieties that are N-acyl substituents of D-alanine.</text>
        <dbReference type="EC" id="3.4.16.4"/>
    </reaction>
</comment>